<gene>
    <name evidence="2" type="ORF">RND81_02G123400</name>
</gene>
<sequence length="155" mass="16871">MASRRRNGESTRSATTSDDEEDDDEKLEEVVAEMAEKVKEYRSTLPNHLHSSLSSLLSSLRPTLSLSSDVSLHASSSRSYLGPGAESCSDNSNRETAAGDGERTPDDVKLLNDKISSNISAMSKVLKRLNDCISRIDSLASSDPTIHPSFKRKKG</sequence>
<feature type="region of interest" description="Disordered" evidence="1">
    <location>
        <begin position="72"/>
        <end position="108"/>
    </location>
</feature>
<evidence type="ECO:0000313" key="2">
    <source>
        <dbReference type="EMBL" id="KAK9749396.1"/>
    </source>
</evidence>
<dbReference type="PANTHER" id="PTHR36045">
    <property type="entry name" value="OS04G0558500 PROTEIN"/>
    <property type="match status" value="1"/>
</dbReference>
<evidence type="ECO:0000313" key="3">
    <source>
        <dbReference type="Proteomes" id="UP001443914"/>
    </source>
</evidence>
<organism evidence="2 3">
    <name type="scientific">Saponaria officinalis</name>
    <name type="common">Common soapwort</name>
    <name type="synonym">Lychnis saponaria</name>
    <dbReference type="NCBI Taxonomy" id="3572"/>
    <lineage>
        <taxon>Eukaryota</taxon>
        <taxon>Viridiplantae</taxon>
        <taxon>Streptophyta</taxon>
        <taxon>Embryophyta</taxon>
        <taxon>Tracheophyta</taxon>
        <taxon>Spermatophyta</taxon>
        <taxon>Magnoliopsida</taxon>
        <taxon>eudicotyledons</taxon>
        <taxon>Gunneridae</taxon>
        <taxon>Pentapetalae</taxon>
        <taxon>Caryophyllales</taxon>
        <taxon>Caryophyllaceae</taxon>
        <taxon>Caryophylleae</taxon>
        <taxon>Saponaria</taxon>
    </lineage>
</organism>
<accession>A0AAW1MT00</accession>
<dbReference type="PANTHER" id="PTHR36045:SF2">
    <property type="entry name" value="OS04G0558500 PROTEIN"/>
    <property type="match status" value="1"/>
</dbReference>
<evidence type="ECO:0000256" key="1">
    <source>
        <dbReference type="SAM" id="MobiDB-lite"/>
    </source>
</evidence>
<dbReference type="EMBL" id="JBDFQZ010000002">
    <property type="protein sequence ID" value="KAK9749396.1"/>
    <property type="molecule type" value="Genomic_DNA"/>
</dbReference>
<dbReference type="AlphaFoldDB" id="A0AAW1MT00"/>
<comment type="caution">
    <text evidence="2">The sequence shown here is derived from an EMBL/GenBank/DDBJ whole genome shotgun (WGS) entry which is preliminary data.</text>
</comment>
<dbReference type="Proteomes" id="UP001443914">
    <property type="component" value="Unassembled WGS sequence"/>
</dbReference>
<feature type="region of interest" description="Disordered" evidence="1">
    <location>
        <begin position="1"/>
        <end position="27"/>
    </location>
</feature>
<protein>
    <submittedName>
        <fullName evidence="2">Uncharacterized protein</fullName>
    </submittedName>
</protein>
<name>A0AAW1MT00_SAPOF</name>
<feature type="compositionally biased region" description="Acidic residues" evidence="1">
    <location>
        <begin position="17"/>
        <end position="27"/>
    </location>
</feature>
<reference evidence="2" key="1">
    <citation type="submission" date="2024-03" db="EMBL/GenBank/DDBJ databases">
        <title>WGS assembly of Saponaria officinalis var. Norfolk2.</title>
        <authorList>
            <person name="Jenkins J."/>
            <person name="Shu S."/>
            <person name="Grimwood J."/>
            <person name="Barry K."/>
            <person name="Goodstein D."/>
            <person name="Schmutz J."/>
            <person name="Leebens-Mack J."/>
            <person name="Osbourn A."/>
        </authorList>
    </citation>
    <scope>NUCLEOTIDE SEQUENCE [LARGE SCALE GENOMIC DNA]</scope>
    <source>
        <strain evidence="2">JIC</strain>
    </source>
</reference>
<proteinExistence type="predicted"/>
<keyword evidence="3" id="KW-1185">Reference proteome</keyword>